<feature type="compositionally biased region" description="Low complexity" evidence="1">
    <location>
        <begin position="22"/>
        <end position="74"/>
    </location>
</feature>
<evidence type="ECO:0000256" key="2">
    <source>
        <dbReference type="SAM" id="SignalP"/>
    </source>
</evidence>
<organism evidence="3 4">
    <name type="scientific">Actinoplanes octamycinicus</name>
    <dbReference type="NCBI Taxonomy" id="135948"/>
    <lineage>
        <taxon>Bacteria</taxon>
        <taxon>Bacillati</taxon>
        <taxon>Actinomycetota</taxon>
        <taxon>Actinomycetes</taxon>
        <taxon>Micromonosporales</taxon>
        <taxon>Micromonosporaceae</taxon>
        <taxon>Actinoplanes</taxon>
    </lineage>
</organism>
<dbReference type="AlphaFoldDB" id="A0A7W7H3V0"/>
<keyword evidence="2" id="KW-0732">Signal</keyword>
<evidence type="ECO:0008006" key="5">
    <source>
        <dbReference type="Google" id="ProtNLM"/>
    </source>
</evidence>
<dbReference type="Proteomes" id="UP000546162">
    <property type="component" value="Unassembled WGS sequence"/>
</dbReference>
<name>A0A7W7H3V0_9ACTN</name>
<feature type="chain" id="PRO_5038340564" description="LppP/LprE lipoprotein" evidence="2">
    <location>
        <begin position="21"/>
        <end position="228"/>
    </location>
</feature>
<dbReference type="PROSITE" id="PS51257">
    <property type="entry name" value="PROKAR_LIPOPROTEIN"/>
    <property type="match status" value="1"/>
</dbReference>
<gene>
    <name evidence="3" type="ORF">BJY16_006897</name>
</gene>
<accession>A0A7W7H3V0</accession>
<dbReference type="RefSeq" id="WP_185043713.1">
    <property type="nucleotide sequence ID" value="NZ_BAABFG010000005.1"/>
</dbReference>
<evidence type="ECO:0000313" key="3">
    <source>
        <dbReference type="EMBL" id="MBB4743438.1"/>
    </source>
</evidence>
<dbReference type="EMBL" id="JACHNB010000001">
    <property type="protein sequence ID" value="MBB4743438.1"/>
    <property type="molecule type" value="Genomic_DNA"/>
</dbReference>
<evidence type="ECO:0000313" key="4">
    <source>
        <dbReference type="Proteomes" id="UP000546162"/>
    </source>
</evidence>
<feature type="signal peptide" evidence="2">
    <location>
        <begin position="1"/>
        <end position="20"/>
    </location>
</feature>
<reference evidence="3 4" key="1">
    <citation type="submission" date="2020-08" db="EMBL/GenBank/DDBJ databases">
        <title>Sequencing the genomes of 1000 actinobacteria strains.</title>
        <authorList>
            <person name="Klenk H.-P."/>
        </authorList>
    </citation>
    <scope>NUCLEOTIDE SEQUENCE [LARGE SCALE GENOMIC DNA]</scope>
    <source>
        <strain evidence="3 4">DSM 45809</strain>
    </source>
</reference>
<proteinExistence type="predicted"/>
<evidence type="ECO:0000256" key="1">
    <source>
        <dbReference type="SAM" id="MobiDB-lite"/>
    </source>
</evidence>
<feature type="region of interest" description="Disordered" evidence="1">
    <location>
        <begin position="22"/>
        <end position="83"/>
    </location>
</feature>
<comment type="caution">
    <text evidence="3">The sequence shown here is derived from an EMBL/GenBank/DDBJ whole genome shotgun (WGS) entry which is preliminary data.</text>
</comment>
<keyword evidence="4" id="KW-1185">Reference proteome</keyword>
<sequence>MLKRAGLFTSVALGALALTAACSSSPSSTTGSDAGATTSSSAPAATAAASEPAEATTQAAPAKPKTTTKATPTSDPGDGDMLAGLGSDADWKKYLEPCDAPQKVLIQKVVTADVNGDGTFDALVAHACSPITSYWPTVVDVFDGASSSAKPKRLGTLLQDVGPDDLPYLDTLKVKKGTVVIEAYGVDKHTNQSCPSIYYTYEYKYTGAKFTRTSRSAGNANQCPDIRN</sequence>
<protein>
    <recommendedName>
        <fullName evidence="5">LppP/LprE lipoprotein</fullName>
    </recommendedName>
</protein>